<feature type="compositionally biased region" description="Polar residues" evidence="4">
    <location>
        <begin position="348"/>
        <end position="387"/>
    </location>
</feature>
<protein>
    <submittedName>
        <fullName evidence="9">Chromodomain-helicase-DNA-binding protein 7</fullName>
    </submittedName>
</protein>
<feature type="compositionally biased region" description="Low complexity" evidence="4">
    <location>
        <begin position="524"/>
        <end position="569"/>
    </location>
</feature>
<proteinExistence type="predicted"/>
<keyword evidence="1" id="KW-0677">Repeat</keyword>
<feature type="domain" description="Helicase C-terminal" evidence="8">
    <location>
        <begin position="1859"/>
        <end position="2015"/>
    </location>
</feature>
<keyword evidence="2" id="KW-0378">Hydrolase</keyword>
<feature type="compositionally biased region" description="Basic and acidic residues" evidence="4">
    <location>
        <begin position="835"/>
        <end position="848"/>
    </location>
</feature>
<feature type="compositionally biased region" description="Basic and acidic residues" evidence="4">
    <location>
        <begin position="3268"/>
        <end position="3313"/>
    </location>
</feature>
<feature type="transmembrane region" description="Helical" evidence="5">
    <location>
        <begin position="3961"/>
        <end position="3982"/>
    </location>
</feature>
<feature type="compositionally biased region" description="Low complexity" evidence="4">
    <location>
        <begin position="577"/>
        <end position="587"/>
    </location>
</feature>
<keyword evidence="3" id="KW-0539">Nucleus</keyword>
<feature type="compositionally biased region" description="Basic residues" evidence="4">
    <location>
        <begin position="970"/>
        <end position="987"/>
    </location>
</feature>
<feature type="region of interest" description="Disordered" evidence="4">
    <location>
        <begin position="4061"/>
        <end position="4092"/>
    </location>
</feature>
<keyword evidence="5" id="KW-0472">Membrane</keyword>
<dbReference type="InterPro" id="IPR000953">
    <property type="entry name" value="Chromo/chromo_shadow_dom"/>
</dbReference>
<feature type="compositionally biased region" description="Low complexity" evidence="4">
    <location>
        <begin position="3512"/>
        <end position="3555"/>
    </location>
</feature>
<dbReference type="InterPro" id="IPR001650">
    <property type="entry name" value="Helicase_C-like"/>
</dbReference>
<reference evidence="9 10" key="1">
    <citation type="submission" date="2020-10" db="EMBL/GenBank/DDBJ databases">
        <authorList>
            <person name="Klimov P.B."/>
            <person name="Dyachkov S.M."/>
            <person name="Chetverikov P.E."/>
        </authorList>
    </citation>
    <scope>NUCLEOTIDE SEQUENCE [LARGE SCALE GENOMIC DNA]</scope>
    <source>
        <strain evidence="9">BMOC 18-1129-001#AD2665</strain>
        <tissue evidence="9">Entire mites</tissue>
    </source>
</reference>
<feature type="region of interest" description="Disordered" evidence="4">
    <location>
        <begin position="3104"/>
        <end position="3414"/>
    </location>
</feature>
<feature type="region of interest" description="Disordered" evidence="4">
    <location>
        <begin position="2161"/>
        <end position="2191"/>
    </location>
</feature>
<keyword evidence="5" id="KW-0812">Transmembrane</keyword>
<feature type="compositionally biased region" description="Basic and acidic residues" evidence="4">
    <location>
        <begin position="4231"/>
        <end position="4246"/>
    </location>
</feature>
<feature type="compositionally biased region" description="Polar residues" evidence="4">
    <location>
        <begin position="99"/>
        <end position="114"/>
    </location>
</feature>
<dbReference type="Gene3D" id="2.40.50.40">
    <property type="match status" value="2"/>
</dbReference>
<feature type="compositionally biased region" description="Low complexity" evidence="4">
    <location>
        <begin position="28"/>
        <end position="38"/>
    </location>
</feature>
<feature type="compositionally biased region" description="Polar residues" evidence="4">
    <location>
        <begin position="510"/>
        <end position="522"/>
    </location>
</feature>
<dbReference type="InterPro" id="IPR014001">
    <property type="entry name" value="Helicase_ATP-bd"/>
</dbReference>
<feature type="region of interest" description="Disordered" evidence="4">
    <location>
        <begin position="3884"/>
        <end position="3925"/>
    </location>
</feature>
<feature type="compositionally biased region" description="Basic and acidic residues" evidence="4">
    <location>
        <begin position="4569"/>
        <end position="4589"/>
    </location>
</feature>
<dbReference type="EMBL" id="JAIFTH010000339">
    <property type="protein sequence ID" value="KAG9509780.1"/>
    <property type="molecule type" value="Genomic_DNA"/>
</dbReference>
<feature type="region of interest" description="Disordered" evidence="4">
    <location>
        <begin position="942"/>
        <end position="1161"/>
    </location>
</feature>
<dbReference type="InterPro" id="IPR049730">
    <property type="entry name" value="SNF2/RAD54-like_C"/>
</dbReference>
<feature type="compositionally biased region" description="Low complexity" evidence="4">
    <location>
        <begin position="245"/>
        <end position="258"/>
    </location>
</feature>
<dbReference type="InterPro" id="IPR051493">
    <property type="entry name" value="CHD"/>
</dbReference>
<dbReference type="Gene3D" id="3.40.50.10810">
    <property type="entry name" value="Tandem AAA-ATPase domain"/>
    <property type="match status" value="1"/>
</dbReference>
<feature type="compositionally biased region" description="Basic and acidic residues" evidence="4">
    <location>
        <begin position="2618"/>
        <end position="2628"/>
    </location>
</feature>
<feature type="compositionally biased region" description="Low complexity" evidence="4">
    <location>
        <begin position="3800"/>
        <end position="3837"/>
    </location>
</feature>
<dbReference type="PROSITE" id="PS50013">
    <property type="entry name" value="CHROMO_2"/>
    <property type="match status" value="2"/>
</dbReference>
<feature type="region of interest" description="Disordered" evidence="4">
    <location>
        <begin position="3768"/>
        <end position="3837"/>
    </location>
</feature>
<feature type="compositionally biased region" description="Polar residues" evidence="4">
    <location>
        <begin position="4553"/>
        <end position="4564"/>
    </location>
</feature>
<feature type="compositionally biased region" description="Basic residues" evidence="4">
    <location>
        <begin position="716"/>
        <end position="725"/>
    </location>
</feature>
<feature type="compositionally biased region" description="Low complexity" evidence="4">
    <location>
        <begin position="2983"/>
        <end position="3017"/>
    </location>
</feature>
<feature type="compositionally biased region" description="Low complexity" evidence="4">
    <location>
        <begin position="3344"/>
        <end position="3354"/>
    </location>
</feature>
<feature type="compositionally biased region" description="Polar residues" evidence="4">
    <location>
        <begin position="3018"/>
        <end position="3032"/>
    </location>
</feature>
<feature type="compositionally biased region" description="Basic and acidic residues" evidence="4">
    <location>
        <begin position="2539"/>
        <end position="2560"/>
    </location>
</feature>
<keyword evidence="5" id="KW-1133">Transmembrane helix</keyword>
<evidence type="ECO:0000256" key="3">
    <source>
        <dbReference type="ARBA" id="ARBA00023242"/>
    </source>
</evidence>
<feature type="compositionally biased region" description="Polar residues" evidence="4">
    <location>
        <begin position="3226"/>
        <end position="3235"/>
    </location>
</feature>
<dbReference type="PANTHER" id="PTHR46850:SF1">
    <property type="entry name" value="CHROMODOMAIN-HELICASE-DNA-BINDING PROTEIN 9"/>
    <property type="match status" value="1"/>
</dbReference>
<evidence type="ECO:0000256" key="4">
    <source>
        <dbReference type="SAM" id="MobiDB-lite"/>
    </source>
</evidence>
<feature type="compositionally biased region" description="Low complexity" evidence="4">
    <location>
        <begin position="89"/>
        <end position="98"/>
    </location>
</feature>
<dbReference type="InterPro" id="IPR000330">
    <property type="entry name" value="SNF2_N"/>
</dbReference>
<feature type="domain" description="Chromo" evidence="6">
    <location>
        <begin position="1184"/>
        <end position="1264"/>
    </location>
</feature>
<feature type="compositionally biased region" description="Polar residues" evidence="4">
    <location>
        <begin position="997"/>
        <end position="1025"/>
    </location>
</feature>
<feature type="region of interest" description="Disordered" evidence="4">
    <location>
        <begin position="1302"/>
        <end position="1323"/>
    </location>
</feature>
<feature type="domain" description="Helicase ATP-binding" evidence="7">
    <location>
        <begin position="1544"/>
        <end position="1718"/>
    </location>
</feature>
<feature type="compositionally biased region" description="Polar residues" evidence="4">
    <location>
        <begin position="1136"/>
        <end position="1160"/>
    </location>
</feature>
<dbReference type="PROSITE" id="PS51192">
    <property type="entry name" value="HELICASE_ATP_BIND_1"/>
    <property type="match status" value="1"/>
</dbReference>
<feature type="region of interest" description="Disordered" evidence="4">
    <location>
        <begin position="2533"/>
        <end position="2631"/>
    </location>
</feature>
<feature type="region of interest" description="Disordered" evidence="4">
    <location>
        <begin position="28"/>
        <end position="471"/>
    </location>
</feature>
<evidence type="ECO:0000259" key="6">
    <source>
        <dbReference type="PROSITE" id="PS50013"/>
    </source>
</evidence>
<evidence type="ECO:0000313" key="10">
    <source>
        <dbReference type="Proteomes" id="UP000825002"/>
    </source>
</evidence>
<dbReference type="InterPro" id="IPR032006">
    <property type="entry name" value="TMIE"/>
</dbReference>
<feature type="region of interest" description="Disordered" evidence="4">
    <location>
        <begin position="835"/>
        <end position="865"/>
    </location>
</feature>
<feature type="compositionally biased region" description="Polar residues" evidence="4">
    <location>
        <begin position="2923"/>
        <end position="2936"/>
    </location>
</feature>
<dbReference type="Pfam" id="PF00385">
    <property type="entry name" value="Chromo"/>
    <property type="match status" value="2"/>
</dbReference>
<dbReference type="CDD" id="cd18793">
    <property type="entry name" value="SF2_C_SNF"/>
    <property type="match status" value="1"/>
</dbReference>
<dbReference type="CDD" id="cd18668">
    <property type="entry name" value="CD1_tandem_CHD5-9_like"/>
    <property type="match status" value="1"/>
</dbReference>
<feature type="region of interest" description="Disordered" evidence="4">
    <location>
        <begin position="647"/>
        <end position="803"/>
    </location>
</feature>
<feature type="compositionally biased region" description="Basic and acidic residues" evidence="4">
    <location>
        <begin position="1078"/>
        <end position="1089"/>
    </location>
</feature>
<feature type="compositionally biased region" description="Low complexity" evidence="4">
    <location>
        <begin position="497"/>
        <end position="509"/>
    </location>
</feature>
<dbReference type="InterPro" id="IPR056342">
    <property type="entry name" value="HTH_CHD6-9"/>
</dbReference>
<feature type="compositionally biased region" description="Polar residues" evidence="4">
    <location>
        <begin position="405"/>
        <end position="425"/>
    </location>
</feature>
<feature type="region of interest" description="Disordered" evidence="4">
    <location>
        <begin position="4328"/>
        <end position="4404"/>
    </location>
</feature>
<evidence type="ECO:0000313" key="9">
    <source>
        <dbReference type="EMBL" id="KAG9509780.1"/>
    </source>
</evidence>
<feature type="compositionally biased region" description="Low complexity" evidence="4">
    <location>
        <begin position="2858"/>
        <end position="2870"/>
    </location>
</feature>
<feature type="compositionally biased region" description="Acidic residues" evidence="4">
    <location>
        <begin position="1119"/>
        <end position="1131"/>
    </location>
</feature>
<dbReference type="InterPro" id="IPR016197">
    <property type="entry name" value="Chromo-like_dom_sf"/>
</dbReference>
<dbReference type="Pfam" id="PF16038">
    <property type="entry name" value="TMIE"/>
    <property type="match status" value="1"/>
</dbReference>
<feature type="domain" description="Chromo" evidence="6">
    <location>
        <begin position="1452"/>
        <end position="1486"/>
    </location>
</feature>
<feature type="compositionally biased region" description="Polar residues" evidence="4">
    <location>
        <begin position="4504"/>
        <end position="4514"/>
    </location>
</feature>
<feature type="compositionally biased region" description="Low complexity" evidence="4">
    <location>
        <begin position="58"/>
        <end position="81"/>
    </location>
</feature>
<feature type="region of interest" description="Disordered" evidence="4">
    <location>
        <begin position="1380"/>
        <end position="1432"/>
    </location>
</feature>
<dbReference type="InterPro" id="IPR023780">
    <property type="entry name" value="Chromo_domain"/>
</dbReference>
<keyword evidence="10" id="KW-1185">Reference proteome</keyword>
<evidence type="ECO:0000259" key="8">
    <source>
        <dbReference type="PROSITE" id="PS51194"/>
    </source>
</evidence>
<organism evidence="9 10">
    <name type="scientific">Fragariocoptes setiger</name>
    <dbReference type="NCBI Taxonomy" id="1670756"/>
    <lineage>
        <taxon>Eukaryota</taxon>
        <taxon>Metazoa</taxon>
        <taxon>Ecdysozoa</taxon>
        <taxon>Arthropoda</taxon>
        <taxon>Chelicerata</taxon>
        <taxon>Arachnida</taxon>
        <taxon>Acari</taxon>
        <taxon>Acariformes</taxon>
        <taxon>Trombidiformes</taxon>
        <taxon>Prostigmata</taxon>
        <taxon>Eupodina</taxon>
        <taxon>Eriophyoidea</taxon>
        <taxon>Phytoptidae</taxon>
        <taxon>Fragariocoptes</taxon>
    </lineage>
</organism>
<dbReference type="PROSITE" id="PS51194">
    <property type="entry name" value="HELICASE_CTER"/>
    <property type="match status" value="1"/>
</dbReference>
<gene>
    <name evidence="9" type="primary">Chd7</name>
    <name evidence="9" type="ORF">GZH46_01690</name>
</gene>
<feature type="compositionally biased region" description="Basic and acidic residues" evidence="4">
    <location>
        <begin position="4340"/>
        <end position="4369"/>
    </location>
</feature>
<dbReference type="Pfam" id="PF00176">
    <property type="entry name" value="SNF2-rel_dom"/>
    <property type="match status" value="1"/>
</dbReference>
<feature type="compositionally biased region" description="Basic and acidic residues" evidence="4">
    <location>
        <begin position="2161"/>
        <end position="2185"/>
    </location>
</feature>
<dbReference type="Gene3D" id="3.40.50.300">
    <property type="entry name" value="P-loop containing nucleotide triphosphate hydrolases"/>
    <property type="match status" value="1"/>
</dbReference>
<dbReference type="Pfam" id="PF23078">
    <property type="entry name" value="HTH_CHD6-9"/>
    <property type="match status" value="1"/>
</dbReference>
<dbReference type="SMART" id="SM00298">
    <property type="entry name" value="CHROMO"/>
    <property type="match status" value="2"/>
</dbReference>
<dbReference type="SUPFAM" id="SSF54160">
    <property type="entry name" value="Chromo domain-like"/>
    <property type="match status" value="2"/>
</dbReference>
<name>A0ABQ7S8N2_9ACAR</name>
<feature type="compositionally biased region" description="Basic residues" evidence="4">
    <location>
        <begin position="2900"/>
        <end position="2911"/>
    </location>
</feature>
<feature type="compositionally biased region" description="Basic residues" evidence="4">
    <location>
        <begin position="1103"/>
        <end position="1114"/>
    </location>
</feature>
<dbReference type="SMART" id="SM00487">
    <property type="entry name" value="DEXDc"/>
    <property type="match status" value="1"/>
</dbReference>
<evidence type="ECO:0000256" key="5">
    <source>
        <dbReference type="SAM" id="Phobius"/>
    </source>
</evidence>
<feature type="compositionally biased region" description="Low complexity" evidence="4">
    <location>
        <begin position="3647"/>
        <end position="3678"/>
    </location>
</feature>
<feature type="region of interest" description="Disordered" evidence="4">
    <location>
        <begin position="3480"/>
        <end position="3555"/>
    </location>
</feature>
<feature type="compositionally biased region" description="Low complexity" evidence="4">
    <location>
        <begin position="276"/>
        <end position="328"/>
    </location>
</feature>
<feature type="compositionally biased region" description="Polar residues" evidence="4">
    <location>
        <begin position="196"/>
        <end position="244"/>
    </location>
</feature>
<evidence type="ECO:0000259" key="7">
    <source>
        <dbReference type="PROSITE" id="PS51192"/>
    </source>
</evidence>
<feature type="region of interest" description="Disordered" evidence="4">
    <location>
        <begin position="2833"/>
        <end position="3032"/>
    </location>
</feature>
<evidence type="ECO:0000256" key="1">
    <source>
        <dbReference type="ARBA" id="ARBA00022737"/>
    </source>
</evidence>
<feature type="region of interest" description="Disordered" evidence="4">
    <location>
        <begin position="4231"/>
        <end position="4264"/>
    </location>
</feature>
<sequence length="4589" mass="504041">ADNAADAAAAAIVVAAAEAAASINIAVQPSGPASSQPPSMVPLHSVQSQQYPQHHHVSAQQQHQQHQQSSVSQYLGSQHPSQAPPPPSAGSWPSPQQSHYATMQSNSAYMTQPVTAGPPPQGHVPSHQQVVLRQASQSSWAPPQSPYTMQPPQYLQGPAPPPVPPLNSGRSQQSQQGSPHPSQQQQQQHHQQQRQAPVSWQQHLPTSQSYYQTPSVAVPSASRTQFPAASNAYMSTNPATASRNTTATGPTPQQPQQQRNPSNSLGTKTGQTLEHGAGTDATAGGASTTPWSTPSPSLYGTPQQQQQSANQSQNNTTSSYYSNSYDTTPLPYHSSHHHSTHHAYQLGPSHTSTLSSLDHANSGFSPATGPSNDSGINPTQYWSSPVQSHLATPTGLPHPPPGLTNVPSNVSSGATNTGLTQQPTHHSLHRQSPAASPLPSTIPSRASNSSQASNAGPPSVRTPDRCPSIGSSSSLAQLEQMVMPHLGNSDGPNGPNSHPSSHRSYTSSPVVGNNTGPSSSGVMPTGATTSGSGGPITSYSSPYDHSGNNDASSSSASNSVATAASYGYSAPPPPPSSSNYGFSSPYDSAPPNSGNHSGADIHKASSLWSESPALLSSLQSPYNLYEPAPPSTGASYSDYSSTIMSASSAAYGQPPLSSISTNDMSQPQSSATTAEVNDPYAIDANTFSDYNEPSASSIKKSTKGRPKKSDGDRAAKKERKPRAPRAPKTPKASSLMSAPIDSQMLPTVTPSVKKRKGKPAYVPDATNSLISSEPPPDIDKPIEGEPSVDEETSPFKQKKDCSNVTEWMEDEPFNPEYCEVDRVISNKIYDDWVPSAEEKVPEESKTNEIDETPMEQPPAPTLDQVTTDDVTIPEQDNLCDDDDQDKLEFRDLDQTEICEQIKAVEEEIMAEEDQELVNNVVPDDYQAPEPLPEQETDELIQNSEEVMVPVEEPPLIEDKAPDQCTTQVKAKPKRVRIRPPRSSRKKKVDNDPPASDAQPNTDVQVTNDTHNQSTIPDAVDIQSTDGVKPGTDPDSKTETPVKEKPKRIRIRESRSSRKKKMPKIALKFLKTKKRKRLGSSDHEASDMEKTPPPSPDNLDGGLQKRRSSRNTKRTKYTDDIDLDFSDSDDDTLPPSKLTNSQSNAASESALMDNTNGSANDESIEMHLTKSDPNVVAAPIEDAMLVVEKIMACRMGQRELEPEEGDPPDAPTHIDIEEFYVKYKNLSYLHCDWRTEEELQREDPRVAQKIQRFKQKKDGLNMTEWMEDEPFNPEYCEVDRILAVKLYEEWVPDEDEKVIDDSKADEIDETPMEQPPAPTLDQVTTDDVTIPEQDNLCDDDDQDKLEFRDLDQTEICEQIKAVEEEIMAEGDQELVDNIVSGENQALEPVTENETDRNQGSDTLTEQEIGKDKDPVSEQEIGESMQTSEEVAIPDKETPLVEENAPEQSTAQVKAKPKKLKRRTVRHYLVKWRGLPYEDSTWELEDDLDQNKIAQFWRFKDPPPRSKWRPVKRPKPECWKKFEESPVYKGNNTLRDYQLEGLSWLTFCWYEGRNCILADEMGLGKTIQSIAFINEIYKHGINGPFLIIVPLSVTGNWAREFETWTDLNVITYHGSSASREMLKEYEMFYRHKDGNRINGIYKFQVMITTFEVIMSDCLDLCEIPWRCCIIDEAHRLKNRNCKLLEGLRLFNMEHRVLLTGTPLQNNVEELFSLLNFLEPVQFASTEQFLAEFGDLKTEDEVEKLKLILKPMMLRRLKDDVEKSLAPKEETIVEVELTNIQKKYYRAILERNFTFLSKGATSNSNVPNLMNTMMELRKCCIHPYLIKGAEEAILYEAKNNTKPGETMNSLQTMINASGKLVLIDKLLPRLRADGHRVLIFSQMVQCLNILEDYITQKRYPFERIDGGVRGNERQQAIDRFSKPGSDRFIFLLCTRAGGLGINLTAADTVIIFDSDWNPQNDLQAQARCHRIGQSKAVKIYRLICRNTYEREMFDKASLKLGLDKAVLQSMNTSQKGSALGQTDASLSKKEVEELLRKGAYGALMDDDNAGDKFCEEDIDQILLRRTQVITIESTEAKGSTFSKATFSASNNRDDIELDDPDFWEKWAKKANLDSDELKSKNDLIVSEPRKRTQTKRFGADESLLDIQCFHRNLKKQELRLAQKAKEDLKRERSMRTEAARSEREERRRSAAQKWSRREEADFYRTVSSFGVDYKRDEQRYDWQKFKTLAKLDKKMDETLDDYYKAFIAMCKKVTSKVEITKGAEKETKDSTPKDPTDGKELKESSPPKTDGDPDVPTEAPNEAHANAATDTPPDAPADAPSDIPADAPTDATADANETSTFEPSNETANDTANETANDADEETDDQEAPKAPQINVHVLTEDRAARCLARIEFLSKIREEILCHPELDERIKKAPSAGELPDWWICGQHDKELLEAAAKHGLTRLDYNIAQDPDLSFGKVIYDRARKLFESPPAPVLVSVCQLQSLLEQNGIEYYKDPELRSDFEEIRCIINELIDGVVYRLEPKNTEDIVEEMCSASKTEMPQKESQSGRDLESEMTEEKSVEPSSIGEESSVDRDSQVASQADDQESQESQEYSVKKENSMDVDPTAELEASQVPETKPTFKDTPKEIDQNAPAITLLSTPQSKRSRLTSFALQSPGLSSAMMPSRFPPMISQPSILTRKSAASLSSHQQPSLLHTPLSDKLFGNRPTSVRLAPACGTSTSRSVDELKVAEMTPVLPDEFPEDFGRNFESGEVLISIHTEVATVNTAGNTPIPLSGAHNQVTAKLRWPKDKTLQTRLEHLVHLVEKNEWPVPRVVPSVPTITIPTPITPLVTVTTSTNNTPSLGATPMSASLSAGEVQPSPSSASDTLLSSKQNKDQPSAQNHLESEGTPDSQQTSSRGQVRGKRGRGRRPKNQMPDRLESKALNDSNSDTAPSSQNDRAKLRNLLSQGSGSQQSSPFDFDPTASSEPPTKPSRETRASERIRGTSSRGSRDSGGISSLLTGGSRSSGYSSKSKGSSSNTNPDPLSTSGSQSLTGDLSAQASLLSAQAIQKNAANLLPQLLNMQLANLKPELRDAILNATAGGHDKSSVNSFLAQLASLMPQAGSVPKLGQTSAGGPPPAHSHAQTGHGTFNPIVAHSGSSSTTGTPSRSSPASTAPDTRRGEDRSSPISMRSSRRSERSATSGSSHEPTPAHASRGSSSRRSHHQMHNAQSAPPTGADVLDLSASLPRNKSSAGDKSSRGDRERGEHNTHHRRKDSSPTRSSRRHRTSAREQPQEPTKDEVHAPDEQQQHSRDHVEDSGKETHTESNDKKDSQGRLTRASKRIGSRIDALALNLQAKKMKLDGSESAPSESGEATPPPPSTSSHAGSQSPPITRRHHQQAPIAHGGQKQSGRSSADVKAPPAAHSSTSFSKLPFGGNESLLLKGLASGTSSLTGLMQQQQQQLQQAQRPSDTQKWASEFIKSAEFKRLLKDNPNLASLAADVETQQQASVSSMPQNTEVFELPDNKKRGRKSGSSSASKSFTDSRSGSTDASSLLRQTMSTSSSSATSASNSSQMLRSTEDIYQQLLRNPMAVLGQGAPASSGQQISQGTLKYVAELTKNPAFANLDPKLIASMVASLGSVGSQQKANPLAALGGLDAFKVPLSSSASALPGSGAASPYGKSSPSPGPTSGSSSGSTSARERKSSSRRSSSLLASQASSSTQQQQQQQQQQTRQQQQQLLQQQQQNLYNASLGMNPLAGQSFGSLNSLNPQVLANLWPMAKMFMDQMGTAGSVPGGSGMNASSSNPSTSTSTSDRHNSRRSSSSTNAAAASANQAAAAAANWQQHQQQSQHQSNAPQANLSNLAAAAAANPFLFGLNYFNMGLSNPLNMFQNLNLASAFGSAGMPTGDPNQSSSSASQSGHNKGNNKDTLITNASPSKSTGAVDGAEKPKVDCAKECPCGVPTIPVPDQWLEVYIVGGFKVWHIIFILIAVIVIMIIVYCCFHRCRIPRTKQEIEADSMRSNLCKKFREYLQQLPVEQITFQEALKKVNDLEEIKAANEDAEGAASGSKKRLGWLKYLGKDDEQKQQQTKAEDKEKDKERVDATNKDDTSNRLLSMFAEPKEHAKDLIKGDSSDIERLLGAELSGASASAATGTCDSKTITTKETIESKEITSNDDEIAKLGYKESDSIKELRERQGRGEKLNKKENKRIAEADKMILRSNKEIALLEKKKQKLKLQQELRLAEEEKARRKQQLKNEKRLAKEEKKLARKSILPPGNVNSDTNEHQTLAKEAFNGEFMSNEGDKLKTKLKTRANKSGQHAKQDMADTGKIISTIEHLDHKEVVKEKLRRKHQHGVNAIEKNAKDSGISHRQQDKVVRDRHHHEARDNRDKQHHRSTPGDTTVQLQHEAAQQQISHEVKKVHSRRKLDEQLLLVRDSPTKTITTRDPYTKTLAEASRMVDVHSSHHGTSQHEHRRVEQNQGANIEASPAAQSRPAEHRKHSSLAATSSARLLAMRMAAEGRQLSAAPNTMTTTRSSRGHHDSVHIIQQVPPSSIDLEPYQKDTQRHRHHEHRTQITLAPNETRINMDSIADNRLRGKSRDSVDKDKHRKQ</sequence>
<dbReference type="InterPro" id="IPR027417">
    <property type="entry name" value="P-loop_NTPase"/>
</dbReference>
<feature type="compositionally biased region" description="Low complexity" evidence="4">
    <location>
        <begin position="3779"/>
        <end position="3792"/>
    </location>
</feature>
<feature type="compositionally biased region" description="Polar residues" evidence="4">
    <location>
        <begin position="2875"/>
        <end position="2896"/>
    </location>
</feature>
<dbReference type="Pfam" id="PF00271">
    <property type="entry name" value="Helicase_C"/>
    <property type="match status" value="1"/>
</dbReference>
<feature type="region of interest" description="Disordered" evidence="4">
    <location>
        <begin position="3647"/>
        <end position="3710"/>
    </location>
</feature>
<feature type="region of interest" description="Disordered" evidence="4">
    <location>
        <begin position="4437"/>
        <end position="4483"/>
    </location>
</feature>
<feature type="compositionally biased region" description="Polar residues" evidence="4">
    <location>
        <begin position="647"/>
        <end position="675"/>
    </location>
</feature>
<feature type="compositionally biased region" description="Basic and acidic residues" evidence="4">
    <location>
        <begin position="2971"/>
        <end position="2982"/>
    </location>
</feature>
<dbReference type="PANTHER" id="PTHR46850">
    <property type="entry name" value="CHROMODOMAIN-HELICASE-DNA-BINDING PROTEIN 9"/>
    <property type="match status" value="1"/>
</dbReference>
<dbReference type="CDD" id="cd17995">
    <property type="entry name" value="DEXHc_CHD6_7_8_9"/>
    <property type="match status" value="1"/>
</dbReference>
<feature type="region of interest" description="Disordered" evidence="4">
    <location>
        <begin position="4500"/>
        <end position="4589"/>
    </location>
</feature>
<dbReference type="InterPro" id="IPR038718">
    <property type="entry name" value="SNF2-like_sf"/>
</dbReference>
<feature type="compositionally biased region" description="Low complexity" evidence="4">
    <location>
        <begin position="2300"/>
        <end position="2332"/>
    </location>
</feature>
<feature type="compositionally biased region" description="Basic and acidic residues" evidence="4">
    <location>
        <begin position="4437"/>
        <end position="4456"/>
    </location>
</feature>
<feature type="compositionally biased region" description="Low complexity" evidence="4">
    <location>
        <begin position="3179"/>
        <end position="3197"/>
    </location>
</feature>
<feature type="compositionally biased region" description="Polar residues" evidence="4">
    <location>
        <begin position="259"/>
        <end position="272"/>
    </location>
</feature>
<feature type="compositionally biased region" description="Basic and acidic residues" evidence="4">
    <location>
        <begin position="2260"/>
        <end position="2288"/>
    </location>
</feature>
<feature type="compositionally biased region" description="Low complexity" evidence="4">
    <location>
        <begin position="2946"/>
        <end position="2955"/>
    </location>
</feature>
<feature type="compositionally biased region" description="Low complexity" evidence="4">
    <location>
        <begin position="443"/>
        <end position="459"/>
    </location>
</feature>
<feature type="region of interest" description="Disordered" evidence="4">
    <location>
        <begin position="2260"/>
        <end position="2371"/>
    </location>
</feature>
<accession>A0ABQ7S8N2</accession>
<comment type="caution">
    <text evidence="9">The sequence shown here is derived from an EMBL/GenBank/DDBJ whole genome shotgun (WGS) entry which is preliminary data.</text>
</comment>
<feature type="compositionally biased region" description="Polar residues" evidence="4">
    <location>
        <begin position="3483"/>
        <end position="3498"/>
    </location>
</feature>
<feature type="non-terminal residue" evidence="9">
    <location>
        <position position="1"/>
    </location>
</feature>
<feature type="compositionally biased region" description="Low complexity" evidence="4">
    <location>
        <begin position="3687"/>
        <end position="3710"/>
    </location>
</feature>
<dbReference type="SMART" id="SM00490">
    <property type="entry name" value="HELICc"/>
    <property type="match status" value="1"/>
</dbReference>
<feature type="compositionally biased region" description="Basic and acidic residues" evidence="4">
    <location>
        <begin position="1031"/>
        <end position="1043"/>
    </location>
</feature>
<feature type="non-terminal residue" evidence="9">
    <location>
        <position position="4589"/>
    </location>
</feature>
<feature type="compositionally biased region" description="Polar residues" evidence="4">
    <location>
        <begin position="4377"/>
        <end position="4394"/>
    </location>
</feature>
<feature type="compositionally biased region" description="Polar residues" evidence="4">
    <location>
        <begin position="685"/>
        <end position="699"/>
    </location>
</feature>
<evidence type="ECO:0000256" key="2">
    <source>
        <dbReference type="ARBA" id="ARBA00022801"/>
    </source>
</evidence>
<feature type="compositionally biased region" description="Low complexity" evidence="4">
    <location>
        <begin position="2342"/>
        <end position="2353"/>
    </location>
</feature>
<feature type="compositionally biased region" description="Basic and acidic residues" evidence="4">
    <location>
        <begin position="4061"/>
        <end position="4090"/>
    </location>
</feature>
<feature type="region of interest" description="Disordered" evidence="4">
    <location>
        <begin position="484"/>
        <end position="602"/>
    </location>
</feature>
<feature type="compositionally biased region" description="Low complexity" evidence="4">
    <location>
        <begin position="2833"/>
        <end position="2842"/>
    </location>
</feature>
<feature type="compositionally biased region" description="Low complexity" evidence="4">
    <location>
        <begin position="168"/>
        <end position="195"/>
    </location>
</feature>
<dbReference type="Proteomes" id="UP000825002">
    <property type="component" value="Unassembled WGS sequence"/>
</dbReference>
<dbReference type="SUPFAM" id="SSF52540">
    <property type="entry name" value="P-loop containing nucleoside triphosphate hydrolases"/>
    <property type="match status" value="2"/>
</dbReference>
<feature type="compositionally biased region" description="Basic and acidic residues" evidence="4">
    <location>
        <begin position="3236"/>
        <end position="3248"/>
    </location>
</feature>
<feature type="compositionally biased region" description="Low complexity" evidence="4">
    <location>
        <begin position="3137"/>
        <end position="3156"/>
    </location>
</feature>
<feature type="compositionally biased region" description="Acidic residues" evidence="4">
    <location>
        <begin position="2354"/>
        <end position="2363"/>
    </location>
</feature>
<feature type="compositionally biased region" description="Polar residues" evidence="4">
    <location>
        <begin position="3900"/>
        <end position="3920"/>
    </location>
</feature>